<keyword evidence="1" id="KW-1133">Transmembrane helix</keyword>
<dbReference type="EMBL" id="FOMZ01000026">
    <property type="protein sequence ID" value="SFE69212.1"/>
    <property type="molecule type" value="Genomic_DNA"/>
</dbReference>
<reference evidence="3" key="1">
    <citation type="submission" date="2016-10" db="EMBL/GenBank/DDBJ databases">
        <authorList>
            <person name="Varghese N."/>
            <person name="Submissions S."/>
        </authorList>
    </citation>
    <scope>NUCLEOTIDE SEQUENCE [LARGE SCALE GENOMIC DNA]</scope>
    <source>
        <strain evidence="3">DSM 45004</strain>
    </source>
</reference>
<feature type="non-terminal residue" evidence="2">
    <location>
        <position position="59"/>
    </location>
</feature>
<organism evidence="2 3">
    <name type="scientific">Actinopolyspora alba</name>
    <dbReference type="NCBI Taxonomy" id="673379"/>
    <lineage>
        <taxon>Bacteria</taxon>
        <taxon>Bacillati</taxon>
        <taxon>Actinomycetota</taxon>
        <taxon>Actinomycetes</taxon>
        <taxon>Actinopolysporales</taxon>
        <taxon>Actinopolysporaceae</taxon>
        <taxon>Actinopolyspora</taxon>
        <taxon>Actinopolyspora alba group</taxon>
    </lineage>
</organism>
<proteinExistence type="predicted"/>
<gene>
    <name evidence="2" type="ORF">SAMN04487819_12610</name>
</gene>
<sequence length="59" mass="6226">MRDTRVNMGDTERTPARMVLRFLARHPRSVGTLAAIGITGAYVGFHTMLIAAGVAVAAG</sequence>
<keyword evidence="1" id="KW-0812">Transmembrane</keyword>
<feature type="transmembrane region" description="Helical" evidence="1">
    <location>
        <begin position="30"/>
        <end position="58"/>
    </location>
</feature>
<keyword evidence="1" id="KW-0472">Membrane</keyword>
<keyword evidence="3" id="KW-1185">Reference proteome</keyword>
<dbReference type="AlphaFoldDB" id="A0A1I2CM80"/>
<accession>A0A1I2CM80</accession>
<evidence type="ECO:0000313" key="3">
    <source>
        <dbReference type="Proteomes" id="UP000198716"/>
    </source>
</evidence>
<protein>
    <submittedName>
        <fullName evidence="2">Uncharacterized protein</fullName>
    </submittedName>
</protein>
<name>A0A1I2CM80_9ACTN</name>
<evidence type="ECO:0000313" key="2">
    <source>
        <dbReference type="EMBL" id="SFE69212.1"/>
    </source>
</evidence>
<dbReference type="Proteomes" id="UP000198716">
    <property type="component" value="Unassembled WGS sequence"/>
</dbReference>
<evidence type="ECO:0000256" key="1">
    <source>
        <dbReference type="SAM" id="Phobius"/>
    </source>
</evidence>